<dbReference type="EMBL" id="CAJNOK010030807">
    <property type="protein sequence ID" value="CAF1464611.1"/>
    <property type="molecule type" value="Genomic_DNA"/>
</dbReference>
<dbReference type="Proteomes" id="UP000677228">
    <property type="component" value="Unassembled WGS sequence"/>
</dbReference>
<sequence length="246" mass="27808">ISVGYFYLKVKEYMKKLNLFKLIPPADDEHEIKNESVSTHLFILLLFISVVILFSYTSLSNVTQTGTIKQPNTEQYLDLYDKYPHILSGTFSGYGSRSFEMLSSLCQLINSAINNELNIFDSNVYVSSTVASKNLVETQINSSINLFIMTTANQFTTSLEIIRDITNGNALVSGEWTNFNFWYDTSLQMTTAFSSAYSIVDGEPCLCSSSVLCKDDCQLFNFITEEILYLIPGFYHGCFVVQTLLQ</sequence>
<keyword evidence="1" id="KW-0812">Transmembrane</keyword>
<keyword evidence="1" id="KW-1133">Transmembrane helix</keyword>
<dbReference type="Proteomes" id="UP000681722">
    <property type="component" value="Unassembled WGS sequence"/>
</dbReference>
<gene>
    <name evidence="3" type="ORF">GPM918_LOCUS37327</name>
    <name evidence="2" type="ORF">OVA965_LOCUS35399</name>
    <name evidence="5" type="ORF">SRO942_LOCUS38090</name>
    <name evidence="4" type="ORF">TMI583_LOCUS36364</name>
</gene>
<dbReference type="AlphaFoldDB" id="A0A815U1A3"/>
<evidence type="ECO:0000313" key="3">
    <source>
        <dbReference type="EMBL" id="CAF1515897.1"/>
    </source>
</evidence>
<dbReference type="EMBL" id="CAJOBC010089014">
    <property type="protein sequence ID" value="CAF4375853.1"/>
    <property type="molecule type" value="Genomic_DNA"/>
</dbReference>
<evidence type="ECO:0000313" key="2">
    <source>
        <dbReference type="EMBL" id="CAF1464611.1"/>
    </source>
</evidence>
<proteinExistence type="predicted"/>
<feature type="non-terminal residue" evidence="3">
    <location>
        <position position="1"/>
    </location>
</feature>
<name>A0A815U1A3_9BILA</name>
<organism evidence="3 6">
    <name type="scientific">Didymodactylos carnosus</name>
    <dbReference type="NCBI Taxonomy" id="1234261"/>
    <lineage>
        <taxon>Eukaryota</taxon>
        <taxon>Metazoa</taxon>
        <taxon>Spiralia</taxon>
        <taxon>Gnathifera</taxon>
        <taxon>Rotifera</taxon>
        <taxon>Eurotatoria</taxon>
        <taxon>Bdelloidea</taxon>
        <taxon>Philodinida</taxon>
        <taxon>Philodinidae</taxon>
        <taxon>Didymodactylos</taxon>
    </lineage>
</organism>
<dbReference type="Proteomes" id="UP000682733">
    <property type="component" value="Unassembled WGS sequence"/>
</dbReference>
<evidence type="ECO:0000313" key="5">
    <source>
        <dbReference type="EMBL" id="CAF4375853.1"/>
    </source>
</evidence>
<evidence type="ECO:0000313" key="4">
    <source>
        <dbReference type="EMBL" id="CAF4257507.1"/>
    </source>
</evidence>
<dbReference type="EMBL" id="CAJNOQ010023470">
    <property type="protein sequence ID" value="CAF1515897.1"/>
    <property type="molecule type" value="Genomic_DNA"/>
</dbReference>
<keyword evidence="6" id="KW-1185">Reference proteome</keyword>
<dbReference type="Proteomes" id="UP000663829">
    <property type="component" value="Unassembled WGS sequence"/>
</dbReference>
<accession>A0A815U1A3</accession>
<dbReference type="EMBL" id="CAJOBA010052678">
    <property type="protein sequence ID" value="CAF4257507.1"/>
    <property type="molecule type" value="Genomic_DNA"/>
</dbReference>
<comment type="caution">
    <text evidence="3">The sequence shown here is derived from an EMBL/GenBank/DDBJ whole genome shotgun (WGS) entry which is preliminary data.</text>
</comment>
<evidence type="ECO:0000256" key="1">
    <source>
        <dbReference type="SAM" id="Phobius"/>
    </source>
</evidence>
<keyword evidence="1" id="KW-0472">Membrane</keyword>
<evidence type="ECO:0000313" key="6">
    <source>
        <dbReference type="Proteomes" id="UP000663829"/>
    </source>
</evidence>
<reference evidence="3" key="1">
    <citation type="submission" date="2021-02" db="EMBL/GenBank/DDBJ databases">
        <authorList>
            <person name="Nowell W R."/>
        </authorList>
    </citation>
    <scope>NUCLEOTIDE SEQUENCE</scope>
</reference>
<protein>
    <submittedName>
        <fullName evidence="3">Uncharacterized protein</fullName>
    </submittedName>
</protein>
<feature type="transmembrane region" description="Helical" evidence="1">
    <location>
        <begin position="41"/>
        <end position="59"/>
    </location>
</feature>